<dbReference type="PANTHER" id="PTHR24567:SF74">
    <property type="entry name" value="HTH-TYPE TRANSCRIPTIONAL REGULATOR ARCR"/>
    <property type="match status" value="1"/>
</dbReference>
<evidence type="ECO:0000256" key="1">
    <source>
        <dbReference type="ARBA" id="ARBA00023015"/>
    </source>
</evidence>
<organism evidence="6 9">
    <name type="scientific">Blastopirellula marina</name>
    <dbReference type="NCBI Taxonomy" id="124"/>
    <lineage>
        <taxon>Bacteria</taxon>
        <taxon>Pseudomonadati</taxon>
        <taxon>Planctomycetota</taxon>
        <taxon>Planctomycetia</taxon>
        <taxon>Pirellulales</taxon>
        <taxon>Pirellulaceae</taxon>
        <taxon>Blastopirellula</taxon>
    </lineage>
</organism>
<dbReference type="PROSITE" id="PS51063">
    <property type="entry name" value="HTH_CRP_2"/>
    <property type="match status" value="1"/>
</dbReference>
<evidence type="ECO:0000259" key="4">
    <source>
        <dbReference type="PROSITE" id="PS50042"/>
    </source>
</evidence>
<keyword evidence="2" id="KW-0238">DNA-binding</keyword>
<dbReference type="SMART" id="SM00100">
    <property type="entry name" value="cNMP"/>
    <property type="match status" value="1"/>
</dbReference>
<proteinExistence type="predicted"/>
<evidence type="ECO:0000313" key="7">
    <source>
        <dbReference type="EMBL" id="PQO41527.1"/>
    </source>
</evidence>
<dbReference type="OrthoDB" id="9812325at2"/>
<dbReference type="PANTHER" id="PTHR24567">
    <property type="entry name" value="CRP FAMILY TRANSCRIPTIONAL REGULATORY PROTEIN"/>
    <property type="match status" value="1"/>
</dbReference>
<dbReference type="AlphaFoldDB" id="A0A2S8F4Q7"/>
<dbReference type="Proteomes" id="UP000239388">
    <property type="component" value="Unassembled WGS sequence"/>
</dbReference>
<evidence type="ECO:0000256" key="2">
    <source>
        <dbReference type="ARBA" id="ARBA00023125"/>
    </source>
</evidence>
<reference evidence="8 9" key="1">
    <citation type="submission" date="2018-02" db="EMBL/GenBank/DDBJ databases">
        <title>Comparative genomes isolates from brazilian mangrove.</title>
        <authorList>
            <person name="Araujo J.E."/>
            <person name="Taketani R.G."/>
            <person name="Silva M.C.P."/>
            <person name="Loureco M.V."/>
            <person name="Andreote F.D."/>
        </authorList>
    </citation>
    <scope>NUCLEOTIDE SEQUENCE [LARGE SCALE GENOMIC DNA]</scope>
    <source>
        <strain evidence="6 9">NAP PRIS-MGV</strain>
        <strain evidence="7 8">Nap-Phe MGV</strain>
    </source>
</reference>
<dbReference type="InterPro" id="IPR000595">
    <property type="entry name" value="cNMP-bd_dom"/>
</dbReference>
<feature type="domain" description="HTH crp-type" evidence="5">
    <location>
        <begin position="147"/>
        <end position="220"/>
    </location>
</feature>
<dbReference type="SUPFAM" id="SSF46785">
    <property type="entry name" value="Winged helix' DNA-binding domain"/>
    <property type="match status" value="1"/>
</dbReference>
<dbReference type="SUPFAM" id="SSF51206">
    <property type="entry name" value="cAMP-binding domain-like"/>
    <property type="match status" value="1"/>
</dbReference>
<dbReference type="InterPro" id="IPR036388">
    <property type="entry name" value="WH-like_DNA-bd_sf"/>
</dbReference>
<dbReference type="InterPro" id="IPR050397">
    <property type="entry name" value="Env_Response_Regulators"/>
</dbReference>
<name>A0A2S8F4Q7_9BACT</name>
<dbReference type="GO" id="GO:0003677">
    <property type="term" value="F:DNA binding"/>
    <property type="evidence" value="ECO:0007669"/>
    <property type="project" value="UniProtKB-KW"/>
</dbReference>
<dbReference type="PRINTS" id="PR00034">
    <property type="entry name" value="HTHCRP"/>
</dbReference>
<dbReference type="InterPro" id="IPR036390">
    <property type="entry name" value="WH_DNA-bd_sf"/>
</dbReference>
<dbReference type="Gene3D" id="2.60.120.10">
    <property type="entry name" value="Jelly Rolls"/>
    <property type="match status" value="1"/>
</dbReference>
<protein>
    <submittedName>
        <fullName evidence="6">Crp/Fnr family transcriptional regulator</fullName>
    </submittedName>
</protein>
<dbReference type="CDD" id="cd00092">
    <property type="entry name" value="HTH_CRP"/>
    <property type="match status" value="1"/>
</dbReference>
<dbReference type="Pfam" id="PF00027">
    <property type="entry name" value="cNMP_binding"/>
    <property type="match status" value="1"/>
</dbReference>
<evidence type="ECO:0000313" key="8">
    <source>
        <dbReference type="Proteomes" id="UP000237819"/>
    </source>
</evidence>
<evidence type="ECO:0000256" key="3">
    <source>
        <dbReference type="ARBA" id="ARBA00023163"/>
    </source>
</evidence>
<dbReference type="InterPro" id="IPR018490">
    <property type="entry name" value="cNMP-bd_dom_sf"/>
</dbReference>
<dbReference type="Pfam" id="PF13545">
    <property type="entry name" value="HTH_Crp_2"/>
    <property type="match status" value="1"/>
</dbReference>
<comment type="caution">
    <text evidence="6">The sequence shown here is derived from an EMBL/GenBank/DDBJ whole genome shotgun (WGS) entry which is preliminary data.</text>
</comment>
<evidence type="ECO:0000259" key="5">
    <source>
        <dbReference type="PROSITE" id="PS51063"/>
    </source>
</evidence>
<feature type="domain" description="Cyclic nucleotide-binding" evidence="4">
    <location>
        <begin position="13"/>
        <end position="116"/>
    </location>
</feature>
<dbReference type="InterPro" id="IPR014710">
    <property type="entry name" value="RmlC-like_jellyroll"/>
</dbReference>
<dbReference type="Proteomes" id="UP000237819">
    <property type="component" value="Unassembled WGS sequence"/>
</dbReference>
<dbReference type="GO" id="GO:0005829">
    <property type="term" value="C:cytosol"/>
    <property type="evidence" value="ECO:0007669"/>
    <property type="project" value="TreeGrafter"/>
</dbReference>
<sequence>MTEKIWHLKNCRIFEQLSATEIERLDACSRVRRFAKRSPIYLPAERADTVLLLASGRVKICHLTPEGKQSILAFIEPGELFGELSILDGEARDEYAEAVEASMIVSIPKEAMHELMESRPGLSIGVTKLIGLRRRRIERRVKNLLFLSNRDRLAHLLLELAESYGKRTDDGVELEIRLSHQDLANIVGSTRETVTVVLGELQNDGLVKVGRRRIVLRSLQRLAQSVQAPEPRIPEPYVEAPQETDFRFGFGT</sequence>
<dbReference type="RefSeq" id="WP_105339351.1">
    <property type="nucleotide sequence ID" value="NZ_PUHZ01000026.1"/>
</dbReference>
<evidence type="ECO:0000313" key="9">
    <source>
        <dbReference type="Proteomes" id="UP000239388"/>
    </source>
</evidence>
<keyword evidence="1" id="KW-0805">Transcription regulation</keyword>
<dbReference type="EMBL" id="PUHZ01000026">
    <property type="protein sequence ID" value="PQO41527.1"/>
    <property type="molecule type" value="Genomic_DNA"/>
</dbReference>
<dbReference type="SMART" id="SM00419">
    <property type="entry name" value="HTH_CRP"/>
    <property type="match status" value="1"/>
</dbReference>
<dbReference type="CDD" id="cd00038">
    <property type="entry name" value="CAP_ED"/>
    <property type="match status" value="1"/>
</dbReference>
<keyword evidence="3" id="KW-0804">Transcription</keyword>
<dbReference type="GO" id="GO:0003700">
    <property type="term" value="F:DNA-binding transcription factor activity"/>
    <property type="evidence" value="ECO:0007669"/>
    <property type="project" value="TreeGrafter"/>
</dbReference>
<dbReference type="EMBL" id="PUIB01000029">
    <property type="protein sequence ID" value="PQO26904.1"/>
    <property type="molecule type" value="Genomic_DNA"/>
</dbReference>
<accession>A0A2S8F4Q7</accession>
<gene>
    <name evidence="7" type="ORF">C5Y93_30935</name>
    <name evidence="6" type="ORF">C5Y98_29135</name>
</gene>
<dbReference type="PROSITE" id="PS50042">
    <property type="entry name" value="CNMP_BINDING_3"/>
    <property type="match status" value="1"/>
</dbReference>
<dbReference type="InterPro" id="IPR012318">
    <property type="entry name" value="HTH_CRP"/>
</dbReference>
<dbReference type="Gene3D" id="1.10.10.10">
    <property type="entry name" value="Winged helix-like DNA-binding domain superfamily/Winged helix DNA-binding domain"/>
    <property type="match status" value="1"/>
</dbReference>
<evidence type="ECO:0000313" key="6">
    <source>
        <dbReference type="EMBL" id="PQO26904.1"/>
    </source>
</evidence>